<dbReference type="RefSeq" id="WP_127052165.1">
    <property type="nucleotide sequence ID" value="NZ_RSCM01000001.1"/>
</dbReference>
<dbReference type="Pfam" id="PF21088">
    <property type="entry name" value="MS_channel_1st"/>
    <property type="match status" value="1"/>
</dbReference>
<sequence>MNILIILAEVGIVIFIFLSFTWLVSNLSKLLIKFSIFKSDDIRIKILRRNITGLLLLSCIIVCILIVGANGYLIYRGEDIQQYTIALIRRIPSGFWVTLGIGIAQSIGVVITAVITLKFVKYWLKIASNRAKNLDQNTADDESIDAFFTALNQRIRGGIWLWVLITCTQVLKLPTVVSNYLYIALRIYLIIGVGLLILKAVSAIVDTLDALSVRYSSPDNLLRFYDRLQHLIPFLKRCLEFVIYVCTVTLVIQQVQLIAKLATFGLKIIKIISIIFMSRVMFEVIYLLLEEVLLKDQNLTDIQKSRRLTLIPLFRSLLQYLIYFSVAISILYILDINPTPILAGAGIVGIAVGLGAQTLINDIVCGFFILFENYYLVGDYIEAGKAEDKTVQGTVEAIELRTTRIRHPNGQLHIIRNGDIGSITNYSKQYIFAVVEVNVPYNSNLSHIYEVIQELGIQLKENELDVLEATFVEGVESVSESHLLLRTLTKVKPGKHIQIQRILRKMFMDTLLMEGVLLPAGNNESKEN</sequence>
<evidence type="ECO:0000313" key="10">
    <source>
        <dbReference type="EMBL" id="RUT00032.1"/>
    </source>
</evidence>
<dbReference type="GO" id="GO:0008381">
    <property type="term" value="F:mechanosensitive monoatomic ion channel activity"/>
    <property type="evidence" value="ECO:0007669"/>
    <property type="project" value="InterPro"/>
</dbReference>
<evidence type="ECO:0000256" key="3">
    <source>
        <dbReference type="ARBA" id="ARBA00022475"/>
    </source>
</evidence>
<evidence type="ECO:0000256" key="7">
    <source>
        <dbReference type="SAM" id="Phobius"/>
    </source>
</evidence>
<evidence type="ECO:0000259" key="8">
    <source>
        <dbReference type="Pfam" id="PF00924"/>
    </source>
</evidence>
<dbReference type="SUPFAM" id="SSF82689">
    <property type="entry name" value="Mechanosensitive channel protein MscS (YggB), C-terminal domain"/>
    <property type="match status" value="1"/>
</dbReference>
<feature type="transmembrane region" description="Helical" evidence="7">
    <location>
        <begin position="241"/>
        <end position="262"/>
    </location>
</feature>
<dbReference type="Gene3D" id="3.30.70.100">
    <property type="match status" value="1"/>
</dbReference>
<organism evidence="10 11">
    <name type="scientific">Trichormus variabilis SAG 1403-4b</name>
    <dbReference type="NCBI Taxonomy" id="447716"/>
    <lineage>
        <taxon>Bacteria</taxon>
        <taxon>Bacillati</taxon>
        <taxon>Cyanobacteriota</taxon>
        <taxon>Cyanophyceae</taxon>
        <taxon>Nostocales</taxon>
        <taxon>Nostocaceae</taxon>
        <taxon>Trichormus</taxon>
    </lineage>
</organism>
<feature type="transmembrane region" description="Helical" evidence="7">
    <location>
        <begin position="183"/>
        <end position="205"/>
    </location>
</feature>
<feature type="transmembrane region" description="Helical" evidence="7">
    <location>
        <begin position="159"/>
        <end position="177"/>
    </location>
</feature>
<protein>
    <recommendedName>
        <fullName evidence="12">Mechanosensitive ion channel protein MscS</fullName>
    </recommendedName>
</protein>
<dbReference type="AlphaFoldDB" id="A0A3S1CXU0"/>
<comment type="similarity">
    <text evidence="2">Belongs to the MscS (TC 1.A.23) family.</text>
</comment>
<dbReference type="EMBL" id="RSCM01000001">
    <property type="protein sequence ID" value="RUT00032.1"/>
    <property type="molecule type" value="Genomic_DNA"/>
</dbReference>
<keyword evidence="5 7" id="KW-1133">Transmembrane helix</keyword>
<reference evidence="10 11" key="1">
    <citation type="journal article" date="2019" name="Genome Biol. Evol.">
        <title>Day and night: Metabolic profiles and evolutionary relationships of six axenic non-marine cyanobacteria.</title>
        <authorList>
            <person name="Will S.E."/>
            <person name="Henke P."/>
            <person name="Boedeker C."/>
            <person name="Huang S."/>
            <person name="Brinkmann H."/>
            <person name="Rohde M."/>
            <person name="Jarek M."/>
            <person name="Friedl T."/>
            <person name="Seufert S."/>
            <person name="Schumacher M."/>
            <person name="Overmann J."/>
            <person name="Neumann-Schaal M."/>
            <person name="Petersen J."/>
        </authorList>
    </citation>
    <scope>NUCLEOTIDE SEQUENCE [LARGE SCALE GENOMIC DNA]</scope>
    <source>
        <strain evidence="10 11">SAG 1403-4b</strain>
    </source>
</reference>
<evidence type="ECO:0000256" key="1">
    <source>
        <dbReference type="ARBA" id="ARBA00004651"/>
    </source>
</evidence>
<keyword evidence="11" id="KW-1185">Reference proteome</keyword>
<feature type="domain" description="Mechanosensitive ion channel transmembrane helices 2/3" evidence="9">
    <location>
        <begin position="318"/>
        <end position="357"/>
    </location>
</feature>
<accession>A0A3S1CXU0</accession>
<dbReference type="SUPFAM" id="SSF50182">
    <property type="entry name" value="Sm-like ribonucleoproteins"/>
    <property type="match status" value="1"/>
</dbReference>
<dbReference type="InterPro" id="IPR010920">
    <property type="entry name" value="LSM_dom_sf"/>
</dbReference>
<evidence type="ECO:0008006" key="12">
    <source>
        <dbReference type="Google" id="ProtNLM"/>
    </source>
</evidence>
<evidence type="ECO:0000313" key="11">
    <source>
        <dbReference type="Proteomes" id="UP000276103"/>
    </source>
</evidence>
<feature type="transmembrane region" description="Helical" evidence="7">
    <location>
        <begin position="95"/>
        <end position="120"/>
    </location>
</feature>
<evidence type="ECO:0000256" key="2">
    <source>
        <dbReference type="ARBA" id="ARBA00008017"/>
    </source>
</evidence>
<keyword evidence="6 7" id="KW-0472">Membrane</keyword>
<gene>
    <name evidence="10" type="ORF">DSM107003_06150</name>
</gene>
<feature type="transmembrane region" description="Helical" evidence="7">
    <location>
        <begin position="340"/>
        <end position="360"/>
    </location>
</feature>
<feature type="transmembrane region" description="Helical" evidence="7">
    <location>
        <begin position="310"/>
        <end position="334"/>
    </location>
</feature>
<dbReference type="InterPro" id="IPR011066">
    <property type="entry name" value="MscS_channel_C_sf"/>
</dbReference>
<feature type="transmembrane region" description="Helical" evidence="7">
    <location>
        <begin position="6"/>
        <end position="32"/>
    </location>
</feature>
<feature type="transmembrane region" description="Helical" evidence="7">
    <location>
        <begin position="268"/>
        <end position="289"/>
    </location>
</feature>
<keyword evidence="4 7" id="KW-0812">Transmembrane</keyword>
<dbReference type="InterPro" id="IPR011014">
    <property type="entry name" value="MscS_channel_TM-2"/>
</dbReference>
<dbReference type="InterPro" id="IPR006685">
    <property type="entry name" value="MscS_channel_2nd"/>
</dbReference>
<keyword evidence="3" id="KW-1003">Cell membrane</keyword>
<feature type="transmembrane region" description="Helical" evidence="7">
    <location>
        <begin position="53"/>
        <end position="75"/>
    </location>
</feature>
<evidence type="ECO:0000259" key="9">
    <source>
        <dbReference type="Pfam" id="PF21088"/>
    </source>
</evidence>
<evidence type="ECO:0000256" key="6">
    <source>
        <dbReference type="ARBA" id="ARBA00023136"/>
    </source>
</evidence>
<dbReference type="InterPro" id="IPR049142">
    <property type="entry name" value="MS_channel_1st"/>
</dbReference>
<dbReference type="Gene3D" id="2.30.30.60">
    <property type="match status" value="1"/>
</dbReference>
<evidence type="ECO:0000256" key="4">
    <source>
        <dbReference type="ARBA" id="ARBA00022692"/>
    </source>
</evidence>
<evidence type="ECO:0000256" key="5">
    <source>
        <dbReference type="ARBA" id="ARBA00022989"/>
    </source>
</evidence>
<dbReference type="OrthoDB" id="9809206at2"/>
<dbReference type="InterPro" id="IPR023408">
    <property type="entry name" value="MscS_beta-dom_sf"/>
</dbReference>
<dbReference type="Gene3D" id="1.10.287.1260">
    <property type="match status" value="1"/>
</dbReference>
<comment type="subcellular location">
    <subcellularLocation>
        <location evidence="1">Cell membrane</location>
        <topology evidence="1">Multi-pass membrane protein</topology>
    </subcellularLocation>
</comment>
<dbReference type="Pfam" id="PF00924">
    <property type="entry name" value="MS_channel_2nd"/>
    <property type="match status" value="1"/>
</dbReference>
<dbReference type="GO" id="GO:0005886">
    <property type="term" value="C:plasma membrane"/>
    <property type="evidence" value="ECO:0007669"/>
    <property type="project" value="UniProtKB-SubCell"/>
</dbReference>
<dbReference type="PANTHER" id="PTHR30460">
    <property type="entry name" value="MODERATE CONDUCTANCE MECHANOSENSITIVE CHANNEL YBIO"/>
    <property type="match status" value="1"/>
</dbReference>
<dbReference type="InterPro" id="IPR045276">
    <property type="entry name" value="YbiO_bact"/>
</dbReference>
<comment type="caution">
    <text evidence="10">The sequence shown here is derived from an EMBL/GenBank/DDBJ whole genome shotgun (WGS) entry which is preliminary data.</text>
</comment>
<name>A0A3S1CXU0_ANAVA</name>
<dbReference type="SUPFAM" id="SSF82861">
    <property type="entry name" value="Mechanosensitive channel protein MscS (YggB), transmembrane region"/>
    <property type="match status" value="1"/>
</dbReference>
<dbReference type="Proteomes" id="UP000276103">
    <property type="component" value="Unassembled WGS sequence"/>
</dbReference>
<feature type="domain" description="Mechanosensitive ion channel MscS" evidence="8">
    <location>
        <begin position="358"/>
        <end position="428"/>
    </location>
</feature>
<dbReference type="PANTHER" id="PTHR30460:SF0">
    <property type="entry name" value="MODERATE CONDUCTANCE MECHANOSENSITIVE CHANNEL YBIO"/>
    <property type="match status" value="1"/>
</dbReference>
<proteinExistence type="inferred from homology"/>